<dbReference type="InParanoid" id="A0A0V0YTZ0"/>
<evidence type="ECO:0000313" key="2">
    <source>
        <dbReference type="Proteomes" id="UP000054776"/>
    </source>
</evidence>
<accession>A0A0V0YTZ0</accession>
<dbReference type="EMBL" id="JYDH01004844">
    <property type="protein sequence ID" value="KRY03783.1"/>
    <property type="molecule type" value="Genomic_DNA"/>
</dbReference>
<dbReference type="Proteomes" id="UP000054776">
    <property type="component" value="Unassembled WGS sequence"/>
</dbReference>
<protein>
    <submittedName>
        <fullName evidence="1">Uncharacterized protein</fullName>
    </submittedName>
</protein>
<gene>
    <name evidence="1" type="ORF">T01_288</name>
</gene>
<dbReference type="AlphaFoldDB" id="A0A0V0YTZ0"/>
<reference evidence="1 2" key="1">
    <citation type="submission" date="2015-01" db="EMBL/GenBank/DDBJ databases">
        <title>Evolution of Trichinella species and genotypes.</title>
        <authorList>
            <person name="Korhonen P.K."/>
            <person name="Edoardo P."/>
            <person name="Giuseppe L.R."/>
            <person name="Gasser R.B."/>
        </authorList>
    </citation>
    <scope>NUCLEOTIDE SEQUENCE [LARGE SCALE GENOMIC DNA]</scope>
    <source>
        <strain evidence="1">ISS3</strain>
    </source>
</reference>
<name>A0A0V0YTZ0_TRISP</name>
<sequence>MSIINFPYSTSPHRIFSNMPILTSLDQRTELTNERN</sequence>
<dbReference type="OrthoDB" id="5920120at2759"/>
<comment type="caution">
    <text evidence="1">The sequence shown here is derived from an EMBL/GenBank/DDBJ whole genome shotgun (WGS) entry which is preliminary data.</text>
</comment>
<evidence type="ECO:0000313" key="1">
    <source>
        <dbReference type="EMBL" id="KRY03783.1"/>
    </source>
</evidence>
<keyword evidence="2" id="KW-1185">Reference proteome</keyword>
<proteinExistence type="predicted"/>
<organism evidence="1 2">
    <name type="scientific">Trichinella spiralis</name>
    <name type="common">Trichina worm</name>
    <dbReference type="NCBI Taxonomy" id="6334"/>
    <lineage>
        <taxon>Eukaryota</taxon>
        <taxon>Metazoa</taxon>
        <taxon>Ecdysozoa</taxon>
        <taxon>Nematoda</taxon>
        <taxon>Enoplea</taxon>
        <taxon>Dorylaimia</taxon>
        <taxon>Trichinellida</taxon>
        <taxon>Trichinellidae</taxon>
        <taxon>Trichinella</taxon>
    </lineage>
</organism>